<evidence type="ECO:0000313" key="2">
    <source>
        <dbReference type="EMBL" id="CAF3668208.1"/>
    </source>
</evidence>
<dbReference type="EMBL" id="CAJNOU010000149">
    <property type="protein sequence ID" value="CAF0888557.1"/>
    <property type="molecule type" value="Genomic_DNA"/>
</dbReference>
<protein>
    <submittedName>
        <fullName evidence="1">Uncharacterized protein</fullName>
    </submittedName>
</protein>
<dbReference type="EMBL" id="CAJOAX010000934">
    <property type="protein sequence ID" value="CAF3668208.1"/>
    <property type="molecule type" value="Genomic_DNA"/>
</dbReference>
<dbReference type="Proteomes" id="UP000663823">
    <property type="component" value="Unassembled WGS sequence"/>
</dbReference>
<dbReference type="Proteomes" id="UP000663889">
    <property type="component" value="Unassembled WGS sequence"/>
</dbReference>
<reference evidence="1" key="1">
    <citation type="submission" date="2021-02" db="EMBL/GenBank/DDBJ databases">
        <authorList>
            <person name="Nowell W R."/>
        </authorList>
    </citation>
    <scope>NUCLEOTIDE SEQUENCE</scope>
</reference>
<feature type="non-terminal residue" evidence="1">
    <location>
        <position position="1"/>
    </location>
</feature>
<accession>A0A813YST7</accession>
<name>A0A813YST7_9BILA</name>
<gene>
    <name evidence="2" type="ORF">OTI717_LOCUS10378</name>
    <name evidence="1" type="ORF">SEV965_LOCUS5007</name>
</gene>
<sequence length="15" mass="1643">SSGTSKWDSQLVHPN</sequence>
<evidence type="ECO:0000313" key="1">
    <source>
        <dbReference type="EMBL" id="CAF0888557.1"/>
    </source>
</evidence>
<organism evidence="1 3">
    <name type="scientific">Rotaria sordida</name>
    <dbReference type="NCBI Taxonomy" id="392033"/>
    <lineage>
        <taxon>Eukaryota</taxon>
        <taxon>Metazoa</taxon>
        <taxon>Spiralia</taxon>
        <taxon>Gnathifera</taxon>
        <taxon>Rotifera</taxon>
        <taxon>Eurotatoria</taxon>
        <taxon>Bdelloidea</taxon>
        <taxon>Philodinida</taxon>
        <taxon>Philodinidae</taxon>
        <taxon>Rotaria</taxon>
    </lineage>
</organism>
<comment type="caution">
    <text evidence="1">The sequence shown here is derived from an EMBL/GenBank/DDBJ whole genome shotgun (WGS) entry which is preliminary data.</text>
</comment>
<proteinExistence type="predicted"/>
<evidence type="ECO:0000313" key="3">
    <source>
        <dbReference type="Proteomes" id="UP000663889"/>
    </source>
</evidence>